<dbReference type="InterPro" id="IPR027417">
    <property type="entry name" value="P-loop_NTPase"/>
</dbReference>
<keyword evidence="5" id="KW-1185">Reference proteome</keyword>
<dbReference type="EMBL" id="JBHLUE010000011">
    <property type="protein sequence ID" value="MFC0565080.1"/>
    <property type="molecule type" value="Genomic_DNA"/>
</dbReference>
<dbReference type="Pfam" id="PF01935">
    <property type="entry name" value="DUF87"/>
    <property type="match status" value="1"/>
</dbReference>
<name>A0ABV6NWE9_9ACTN</name>
<gene>
    <name evidence="4" type="ORF">ACFFHU_13165</name>
</gene>
<dbReference type="RefSeq" id="WP_377338611.1">
    <property type="nucleotide sequence ID" value="NZ_JBHLUE010000011.1"/>
</dbReference>
<dbReference type="Gene3D" id="3.40.50.300">
    <property type="entry name" value="P-loop containing nucleotide triphosphate hydrolases"/>
    <property type="match status" value="1"/>
</dbReference>
<feature type="domain" description="Helicase HerA central" evidence="2">
    <location>
        <begin position="258"/>
        <end position="323"/>
    </location>
</feature>
<evidence type="ECO:0000313" key="5">
    <source>
        <dbReference type="Proteomes" id="UP001589894"/>
    </source>
</evidence>
<comment type="caution">
    <text evidence="4">The sequence shown here is derived from an EMBL/GenBank/DDBJ whole genome shotgun (WGS) entry which is preliminary data.</text>
</comment>
<evidence type="ECO:0000313" key="4">
    <source>
        <dbReference type="EMBL" id="MFC0565080.1"/>
    </source>
</evidence>
<dbReference type="InterPro" id="IPR051162">
    <property type="entry name" value="T4SS_component"/>
</dbReference>
<feature type="domain" description="TraG P-loop" evidence="3">
    <location>
        <begin position="476"/>
        <end position="567"/>
    </location>
</feature>
<dbReference type="PANTHER" id="PTHR30121">
    <property type="entry name" value="UNCHARACTERIZED PROTEIN YJGR-RELATED"/>
    <property type="match status" value="1"/>
</dbReference>
<dbReference type="Pfam" id="PF19044">
    <property type="entry name" value="P-loop_TraG"/>
    <property type="match status" value="1"/>
</dbReference>
<dbReference type="InterPro" id="IPR043964">
    <property type="entry name" value="P-loop_TraG"/>
</dbReference>
<protein>
    <submittedName>
        <fullName evidence="4">VirB4 family type IV secretion system protein</fullName>
    </submittedName>
</protein>
<evidence type="ECO:0000259" key="2">
    <source>
        <dbReference type="Pfam" id="PF01935"/>
    </source>
</evidence>
<accession>A0ABV6NWE9</accession>
<sequence>MTIRLRRPTTRTRPDAAALPPAGGVAATVAPASVEVTPRWLRVGDGYAATLVVTGYPAEVGPAWLEPLLSWPGRLDLALHIDPIPAPVAASRLRNQRARFESSRRADEQKGKLSDPYVEAAADDAANLAERLARGAAKLFRVGLYLTVHARTEAELLDACAQVKAAAASTLIEVQPATWRQLPGWTTTLPLATDSLQMRRTMDTQALAAAFPLASADLPAPLPGDPATSGGLLYGVNPDSQGIVWWDRWAQENHNSVVLARSGAGKSYFVKLDVLRNLYQGVQVAVVDPEDEYLRLADAVGGTIVRLGAPGVKINPLDLPAADTRPDVLTRRGLFLHTLISVLLGQLPPPAERAALDRAILAVYREAGITADPATHHRPAPLLKDLAATLRADDNPAAHELAARLAPWVAGSFSDLFDSPTTTRPDGHLVVWSLRHLPDELRTVGTLLALDEIWRQIDLPPQYRRPSREGSRPEGRRLVVVDEAWLLMRDGEGARFLFKMSKAGRKRNAGLSVITQDVADVLGTDLGHAVVSNAATQVLLKQAPQAIDQVADAFGLTAGERRMLLSARVGHGLLIAGTNRTAFESISSQAEHLLATTKPSDLADLDPDNGEEEL</sequence>
<evidence type="ECO:0000256" key="1">
    <source>
        <dbReference type="SAM" id="MobiDB-lite"/>
    </source>
</evidence>
<reference evidence="4 5" key="1">
    <citation type="submission" date="2024-09" db="EMBL/GenBank/DDBJ databases">
        <authorList>
            <person name="Sun Q."/>
            <person name="Mori K."/>
        </authorList>
    </citation>
    <scope>NUCLEOTIDE SEQUENCE [LARGE SCALE GENOMIC DNA]</scope>
    <source>
        <strain evidence="4 5">TBRC 2205</strain>
    </source>
</reference>
<dbReference type="Gene3D" id="1.10.8.730">
    <property type="match status" value="1"/>
</dbReference>
<feature type="region of interest" description="Disordered" evidence="1">
    <location>
        <begin position="1"/>
        <end position="22"/>
    </location>
</feature>
<dbReference type="Proteomes" id="UP001589894">
    <property type="component" value="Unassembled WGS sequence"/>
</dbReference>
<organism evidence="4 5">
    <name type="scientific">Plantactinospora siamensis</name>
    <dbReference type="NCBI Taxonomy" id="555372"/>
    <lineage>
        <taxon>Bacteria</taxon>
        <taxon>Bacillati</taxon>
        <taxon>Actinomycetota</taxon>
        <taxon>Actinomycetes</taxon>
        <taxon>Micromonosporales</taxon>
        <taxon>Micromonosporaceae</taxon>
        <taxon>Plantactinospora</taxon>
    </lineage>
</organism>
<feature type="compositionally biased region" description="Basic residues" evidence="1">
    <location>
        <begin position="1"/>
        <end position="10"/>
    </location>
</feature>
<dbReference type="SUPFAM" id="SSF52540">
    <property type="entry name" value="P-loop containing nucleoside triphosphate hydrolases"/>
    <property type="match status" value="1"/>
</dbReference>
<dbReference type="PANTHER" id="PTHR30121:SF6">
    <property type="entry name" value="SLR6007 PROTEIN"/>
    <property type="match status" value="1"/>
</dbReference>
<evidence type="ECO:0000259" key="3">
    <source>
        <dbReference type="Pfam" id="PF19044"/>
    </source>
</evidence>
<dbReference type="InterPro" id="IPR002789">
    <property type="entry name" value="HerA_central"/>
</dbReference>
<proteinExistence type="predicted"/>